<dbReference type="EMBL" id="REFH01000007">
    <property type="protein sequence ID" value="RMA77724.1"/>
    <property type="molecule type" value="Genomic_DNA"/>
</dbReference>
<evidence type="ECO:0000256" key="4">
    <source>
        <dbReference type="ARBA" id="ARBA00022989"/>
    </source>
</evidence>
<feature type="transmembrane region" description="Helical" evidence="6">
    <location>
        <begin position="80"/>
        <end position="99"/>
    </location>
</feature>
<dbReference type="InterPro" id="IPR038330">
    <property type="entry name" value="TspO/MBR-related_sf"/>
</dbReference>
<dbReference type="PIRSF" id="PIRSF005859">
    <property type="entry name" value="PBR"/>
    <property type="match status" value="1"/>
</dbReference>
<organism evidence="7 8">
    <name type="scientific">Flavobacterium weaverense</name>
    <dbReference type="NCBI Taxonomy" id="271156"/>
    <lineage>
        <taxon>Bacteria</taxon>
        <taxon>Pseudomonadati</taxon>
        <taxon>Bacteroidota</taxon>
        <taxon>Flavobacteriia</taxon>
        <taxon>Flavobacteriales</taxon>
        <taxon>Flavobacteriaceae</taxon>
        <taxon>Flavobacterium</taxon>
    </lineage>
</organism>
<dbReference type="GO" id="GO:0033013">
    <property type="term" value="P:tetrapyrrole metabolic process"/>
    <property type="evidence" value="ECO:0007669"/>
    <property type="project" value="UniProtKB-ARBA"/>
</dbReference>
<dbReference type="RefSeq" id="WP_121923872.1">
    <property type="nucleotide sequence ID" value="NZ_CBCSGA010000002.1"/>
</dbReference>
<proteinExistence type="inferred from homology"/>
<keyword evidence="4 6" id="KW-1133">Transmembrane helix</keyword>
<evidence type="ECO:0000256" key="6">
    <source>
        <dbReference type="SAM" id="Phobius"/>
    </source>
</evidence>
<evidence type="ECO:0000313" key="7">
    <source>
        <dbReference type="EMBL" id="RMA77724.1"/>
    </source>
</evidence>
<dbReference type="GO" id="GO:0016020">
    <property type="term" value="C:membrane"/>
    <property type="evidence" value="ECO:0007669"/>
    <property type="project" value="UniProtKB-SubCell"/>
</dbReference>
<dbReference type="Pfam" id="PF03073">
    <property type="entry name" value="TspO_MBR"/>
    <property type="match status" value="1"/>
</dbReference>
<dbReference type="OrthoDB" id="9795496at2"/>
<dbReference type="Proteomes" id="UP000280368">
    <property type="component" value="Unassembled WGS sequence"/>
</dbReference>
<accession>A0A3M0A035</accession>
<keyword evidence="3 6" id="KW-0812">Transmembrane</keyword>
<evidence type="ECO:0000256" key="5">
    <source>
        <dbReference type="ARBA" id="ARBA00023136"/>
    </source>
</evidence>
<evidence type="ECO:0000256" key="2">
    <source>
        <dbReference type="ARBA" id="ARBA00007524"/>
    </source>
</evidence>
<feature type="transmembrane region" description="Helical" evidence="6">
    <location>
        <begin position="105"/>
        <end position="122"/>
    </location>
</feature>
<feature type="transmembrane region" description="Helical" evidence="6">
    <location>
        <begin position="7"/>
        <end position="29"/>
    </location>
</feature>
<protein>
    <submittedName>
        <fullName evidence="7">TspO/MBR related protein</fullName>
    </submittedName>
</protein>
<dbReference type="PANTHER" id="PTHR10057:SF0">
    <property type="entry name" value="TRANSLOCATOR PROTEIN"/>
    <property type="match status" value="1"/>
</dbReference>
<dbReference type="CDD" id="cd15904">
    <property type="entry name" value="TSPO_MBR"/>
    <property type="match status" value="1"/>
</dbReference>
<sequence>MNNVTRILSIVVGCLVIGYFSGIVTRSAITDWYPTLIKPSFNPPNWIFAPVWSALYIMMGVAAGLVWNKIEFQKEAVKKALIFFVIQLGLNALWSYLFFGLHNPMLAGLEIIVLWLMIYETYVQFSKINKIAGYLFLPYIAWVSFAAVLNASIWWLNKG</sequence>
<feature type="transmembrane region" description="Helical" evidence="6">
    <location>
        <begin position="49"/>
        <end position="68"/>
    </location>
</feature>
<evidence type="ECO:0000256" key="3">
    <source>
        <dbReference type="ARBA" id="ARBA00022692"/>
    </source>
</evidence>
<evidence type="ECO:0000313" key="8">
    <source>
        <dbReference type="Proteomes" id="UP000280368"/>
    </source>
</evidence>
<gene>
    <name evidence="7" type="ORF">BC961_0068</name>
</gene>
<keyword evidence="5 6" id="KW-0472">Membrane</keyword>
<evidence type="ECO:0000256" key="1">
    <source>
        <dbReference type="ARBA" id="ARBA00004141"/>
    </source>
</evidence>
<dbReference type="PANTHER" id="PTHR10057">
    <property type="entry name" value="PERIPHERAL-TYPE BENZODIAZEPINE RECEPTOR"/>
    <property type="match status" value="1"/>
</dbReference>
<comment type="caution">
    <text evidence="7">The sequence shown here is derived from an EMBL/GenBank/DDBJ whole genome shotgun (WGS) entry which is preliminary data.</text>
</comment>
<reference evidence="7 8" key="1">
    <citation type="submission" date="2018-10" db="EMBL/GenBank/DDBJ databases">
        <title>Genomic Encyclopedia of Archaeal and Bacterial Type Strains, Phase II (KMG-II): from individual species to whole genera.</title>
        <authorList>
            <person name="Goeker M."/>
        </authorList>
    </citation>
    <scope>NUCLEOTIDE SEQUENCE [LARGE SCALE GENOMIC DNA]</scope>
    <source>
        <strain evidence="7 8">DSM 19727</strain>
    </source>
</reference>
<dbReference type="Gene3D" id="1.20.1260.100">
    <property type="entry name" value="TspO/MBR protein"/>
    <property type="match status" value="1"/>
</dbReference>
<keyword evidence="8" id="KW-1185">Reference proteome</keyword>
<comment type="similarity">
    <text evidence="2">Belongs to the TspO/BZRP family.</text>
</comment>
<feature type="transmembrane region" description="Helical" evidence="6">
    <location>
        <begin position="134"/>
        <end position="156"/>
    </location>
</feature>
<dbReference type="FunFam" id="1.20.1260.100:FF:000001">
    <property type="entry name" value="translocator protein 2"/>
    <property type="match status" value="1"/>
</dbReference>
<comment type="subcellular location">
    <subcellularLocation>
        <location evidence="1">Membrane</location>
        <topology evidence="1">Multi-pass membrane protein</topology>
    </subcellularLocation>
</comment>
<dbReference type="AlphaFoldDB" id="A0A3M0A035"/>
<dbReference type="InterPro" id="IPR004307">
    <property type="entry name" value="TspO_MBR"/>
</dbReference>
<name>A0A3M0A035_9FLAO</name>